<gene>
    <name evidence="1" type="ORF">H9913_08865</name>
</gene>
<proteinExistence type="predicted"/>
<reference evidence="1" key="2">
    <citation type="submission" date="2021-04" db="EMBL/GenBank/DDBJ databases">
        <authorList>
            <person name="Gilroy R."/>
        </authorList>
    </citation>
    <scope>NUCLEOTIDE SEQUENCE</scope>
    <source>
        <strain evidence="1">ChiW19-6364</strain>
    </source>
</reference>
<comment type="caution">
    <text evidence="1">The sequence shown here is derived from an EMBL/GenBank/DDBJ whole genome shotgun (WGS) entry which is preliminary data.</text>
</comment>
<evidence type="ECO:0000313" key="2">
    <source>
        <dbReference type="Proteomes" id="UP000823850"/>
    </source>
</evidence>
<dbReference type="EMBL" id="DWUX01000160">
    <property type="protein sequence ID" value="HJD40126.1"/>
    <property type="molecule type" value="Genomic_DNA"/>
</dbReference>
<organism evidence="1 2">
    <name type="scientific">Candidatus Blautia stercoripullorum</name>
    <dbReference type="NCBI Taxonomy" id="2838502"/>
    <lineage>
        <taxon>Bacteria</taxon>
        <taxon>Bacillati</taxon>
        <taxon>Bacillota</taxon>
        <taxon>Clostridia</taxon>
        <taxon>Lachnospirales</taxon>
        <taxon>Lachnospiraceae</taxon>
        <taxon>Blautia</taxon>
    </lineage>
</organism>
<reference evidence="1" key="1">
    <citation type="journal article" date="2021" name="PeerJ">
        <title>Extensive microbial diversity within the chicken gut microbiome revealed by metagenomics and culture.</title>
        <authorList>
            <person name="Gilroy R."/>
            <person name="Ravi A."/>
            <person name="Getino M."/>
            <person name="Pursley I."/>
            <person name="Horton D.L."/>
            <person name="Alikhan N.F."/>
            <person name="Baker D."/>
            <person name="Gharbi K."/>
            <person name="Hall N."/>
            <person name="Watson M."/>
            <person name="Adriaenssens E.M."/>
            <person name="Foster-Nyarko E."/>
            <person name="Jarju S."/>
            <person name="Secka A."/>
            <person name="Antonio M."/>
            <person name="Oren A."/>
            <person name="Chaudhuri R.R."/>
            <person name="La Ragione R."/>
            <person name="Hildebrand F."/>
            <person name="Pallen M.J."/>
        </authorList>
    </citation>
    <scope>NUCLEOTIDE SEQUENCE</scope>
    <source>
        <strain evidence="1">ChiW19-6364</strain>
    </source>
</reference>
<sequence>MKGSSKRLLAGVASVFLLVLAGTAGILISDKNQKNISGGSGTYWSQEEGKILEIDREKGEITIQRTKDEKEILLDCSKESVMEDITLNSYNTGDQIRYLPRGFP</sequence>
<name>A0A9D2U3U8_9FIRM</name>
<accession>A0A9D2U3U8</accession>
<dbReference type="AlphaFoldDB" id="A0A9D2U3U8"/>
<protein>
    <submittedName>
        <fullName evidence="1">Uncharacterized protein</fullName>
    </submittedName>
</protein>
<evidence type="ECO:0000313" key="1">
    <source>
        <dbReference type="EMBL" id="HJD40126.1"/>
    </source>
</evidence>
<dbReference type="Proteomes" id="UP000823850">
    <property type="component" value="Unassembled WGS sequence"/>
</dbReference>